<dbReference type="EMBL" id="CAJZBQ010000054">
    <property type="protein sequence ID" value="CAG9332251.1"/>
    <property type="molecule type" value="Genomic_DNA"/>
</dbReference>
<dbReference type="Proteomes" id="UP001162131">
    <property type="component" value="Unassembled WGS sequence"/>
</dbReference>
<keyword evidence="6" id="KW-0408">Iron</keyword>
<keyword evidence="4" id="KW-0004">4Fe-4S</keyword>
<dbReference type="GO" id="GO:0005506">
    <property type="term" value="F:iron ion binding"/>
    <property type="evidence" value="ECO:0007669"/>
    <property type="project" value="TreeGrafter"/>
</dbReference>
<dbReference type="SUPFAM" id="SSF89360">
    <property type="entry name" value="HesB-like domain"/>
    <property type="match status" value="1"/>
</dbReference>
<evidence type="ECO:0000256" key="4">
    <source>
        <dbReference type="ARBA" id="ARBA00022485"/>
    </source>
</evidence>
<keyword evidence="7" id="KW-0496">Mitochondrion</keyword>
<dbReference type="GO" id="GO:0120510">
    <property type="term" value="C:mitochondrial [4Fe-4S] assembly complex"/>
    <property type="evidence" value="ECO:0007669"/>
    <property type="project" value="UniProtKB-ARBA"/>
</dbReference>
<name>A0AAU9JZK6_9CILI</name>
<dbReference type="Gene3D" id="2.60.300.12">
    <property type="entry name" value="HesB-like domain"/>
    <property type="match status" value="1"/>
</dbReference>
<sequence length="118" mass="13149">MIRLFSRSFSYLNVTSQCAARIKKICKANEFMRILVDGGEGCGGFVYKFNIESEMKDNDYVIESEGAKIVVDQDSIALIKGSTVDFTDEMIKKVFTVKENPQADMTCGCGSSFSPKFK</sequence>
<dbReference type="InterPro" id="IPR000361">
    <property type="entry name" value="ATAP_core_dom"/>
</dbReference>
<dbReference type="GO" id="GO:0016226">
    <property type="term" value="P:iron-sulfur cluster assembly"/>
    <property type="evidence" value="ECO:0007669"/>
    <property type="project" value="InterPro"/>
</dbReference>
<feature type="domain" description="Core" evidence="8">
    <location>
        <begin position="11"/>
        <end position="110"/>
    </location>
</feature>
<dbReference type="AlphaFoldDB" id="A0AAU9JZK6"/>
<evidence type="ECO:0000256" key="1">
    <source>
        <dbReference type="ARBA" id="ARBA00004173"/>
    </source>
</evidence>
<evidence type="ECO:0000256" key="7">
    <source>
        <dbReference type="ARBA" id="ARBA00023128"/>
    </source>
</evidence>
<keyword evidence="4" id="KW-0411">Iron-sulfur</keyword>
<evidence type="ECO:0000256" key="3">
    <source>
        <dbReference type="ARBA" id="ARBA00006718"/>
    </source>
</evidence>
<reference evidence="9" key="1">
    <citation type="submission" date="2021-09" db="EMBL/GenBank/DDBJ databases">
        <authorList>
            <consortium name="AG Swart"/>
            <person name="Singh M."/>
            <person name="Singh A."/>
            <person name="Seah K."/>
            <person name="Emmerich C."/>
        </authorList>
    </citation>
    <scope>NUCLEOTIDE SEQUENCE</scope>
    <source>
        <strain evidence="9">ATCC30299</strain>
    </source>
</reference>
<accession>A0AAU9JZK6</accession>
<dbReference type="InterPro" id="IPR035903">
    <property type="entry name" value="HesB-like_dom_sf"/>
</dbReference>
<evidence type="ECO:0000313" key="10">
    <source>
        <dbReference type="Proteomes" id="UP001162131"/>
    </source>
</evidence>
<comment type="pathway">
    <text evidence="2">Cofactor biosynthesis; iron-sulfur cluster biosynthesis.</text>
</comment>
<dbReference type="GO" id="GO:0051539">
    <property type="term" value="F:4 iron, 4 sulfur cluster binding"/>
    <property type="evidence" value="ECO:0007669"/>
    <property type="project" value="UniProtKB-KW"/>
</dbReference>
<dbReference type="PANTHER" id="PTHR43011:SF1">
    <property type="entry name" value="IRON-SULFUR CLUSTER ASSEMBLY 2 HOMOLOG, MITOCHONDRIAL"/>
    <property type="match status" value="1"/>
</dbReference>
<gene>
    <name evidence="9" type="ORF">BSTOLATCC_MIC55702</name>
</gene>
<keyword evidence="5" id="KW-0479">Metal-binding</keyword>
<dbReference type="NCBIfam" id="TIGR00049">
    <property type="entry name" value="iron-sulfur cluster assembly accessory protein"/>
    <property type="match status" value="1"/>
</dbReference>
<keyword evidence="10" id="KW-1185">Reference proteome</keyword>
<evidence type="ECO:0000256" key="5">
    <source>
        <dbReference type="ARBA" id="ARBA00022723"/>
    </source>
</evidence>
<proteinExistence type="inferred from homology"/>
<evidence type="ECO:0000256" key="6">
    <source>
        <dbReference type="ARBA" id="ARBA00023004"/>
    </source>
</evidence>
<evidence type="ECO:0000313" key="9">
    <source>
        <dbReference type="EMBL" id="CAG9332251.1"/>
    </source>
</evidence>
<dbReference type="PANTHER" id="PTHR43011">
    <property type="entry name" value="IRON-SULFUR CLUSTER ASSEMBLY 2 HOMOLOG, MITOCHONDRIAL"/>
    <property type="match status" value="1"/>
</dbReference>
<comment type="similarity">
    <text evidence="3">Belongs to the HesB/IscA family.</text>
</comment>
<dbReference type="GO" id="GO:0051537">
    <property type="term" value="F:2 iron, 2 sulfur cluster binding"/>
    <property type="evidence" value="ECO:0007669"/>
    <property type="project" value="TreeGrafter"/>
</dbReference>
<comment type="subcellular location">
    <subcellularLocation>
        <location evidence="1">Mitochondrion</location>
    </subcellularLocation>
</comment>
<dbReference type="FunFam" id="2.60.300.12:FF:000006">
    <property type="entry name" value="Iron-sulfur cluster assembly 2 mitochondrial"/>
    <property type="match status" value="1"/>
</dbReference>
<organism evidence="9 10">
    <name type="scientific">Blepharisma stoltei</name>
    <dbReference type="NCBI Taxonomy" id="1481888"/>
    <lineage>
        <taxon>Eukaryota</taxon>
        <taxon>Sar</taxon>
        <taxon>Alveolata</taxon>
        <taxon>Ciliophora</taxon>
        <taxon>Postciliodesmatophora</taxon>
        <taxon>Heterotrichea</taxon>
        <taxon>Heterotrichida</taxon>
        <taxon>Blepharismidae</taxon>
        <taxon>Blepharisma</taxon>
    </lineage>
</organism>
<protein>
    <recommendedName>
        <fullName evidence="8">Core domain-containing protein</fullName>
    </recommendedName>
</protein>
<evidence type="ECO:0000256" key="2">
    <source>
        <dbReference type="ARBA" id="ARBA00005151"/>
    </source>
</evidence>
<dbReference type="Pfam" id="PF01521">
    <property type="entry name" value="Fe-S_biosyn"/>
    <property type="match status" value="1"/>
</dbReference>
<comment type="caution">
    <text evidence="9">The sequence shown here is derived from an EMBL/GenBank/DDBJ whole genome shotgun (WGS) entry which is preliminary data.</text>
</comment>
<dbReference type="InterPro" id="IPR016092">
    <property type="entry name" value="ATAP"/>
</dbReference>
<evidence type="ECO:0000259" key="8">
    <source>
        <dbReference type="Pfam" id="PF01521"/>
    </source>
</evidence>